<gene>
    <name evidence="1" type="ORF">V5799_012471</name>
</gene>
<accession>A0AAQ4EDZ0</accession>
<reference evidence="1 2" key="1">
    <citation type="journal article" date="2023" name="Arcadia Sci">
        <title>De novo assembly of a long-read Amblyomma americanum tick genome.</title>
        <authorList>
            <person name="Chou S."/>
            <person name="Poskanzer K.E."/>
            <person name="Rollins M."/>
            <person name="Thuy-Boun P.S."/>
        </authorList>
    </citation>
    <scope>NUCLEOTIDE SEQUENCE [LARGE SCALE GENOMIC DNA]</scope>
    <source>
        <strain evidence="1">F_SG_1</strain>
        <tissue evidence="1">Salivary glands</tissue>
    </source>
</reference>
<dbReference type="AlphaFoldDB" id="A0AAQ4EDZ0"/>
<keyword evidence="2" id="KW-1185">Reference proteome</keyword>
<protein>
    <submittedName>
        <fullName evidence="1">Uncharacterized protein</fullName>
    </submittedName>
</protein>
<name>A0AAQ4EDZ0_AMBAM</name>
<dbReference type="SUPFAM" id="SSF50729">
    <property type="entry name" value="PH domain-like"/>
    <property type="match status" value="1"/>
</dbReference>
<sequence>MGRLKEAVRACRQHNQRVQLAVHLQGIKTRDKTGTLLLHDSVHRISFISQDTGDARAVAYIYVSQDSSFHYIAIKAEQAVADLEAVLVALFQVAKVDEGSRLVGVPTRVATAVAGLGADNFNSQTRAGRGLQPK</sequence>
<dbReference type="Proteomes" id="UP001321473">
    <property type="component" value="Unassembled WGS sequence"/>
</dbReference>
<organism evidence="1 2">
    <name type="scientific">Amblyomma americanum</name>
    <name type="common">Lone star tick</name>
    <dbReference type="NCBI Taxonomy" id="6943"/>
    <lineage>
        <taxon>Eukaryota</taxon>
        <taxon>Metazoa</taxon>
        <taxon>Ecdysozoa</taxon>
        <taxon>Arthropoda</taxon>
        <taxon>Chelicerata</taxon>
        <taxon>Arachnida</taxon>
        <taxon>Acari</taxon>
        <taxon>Parasitiformes</taxon>
        <taxon>Ixodida</taxon>
        <taxon>Ixodoidea</taxon>
        <taxon>Ixodidae</taxon>
        <taxon>Amblyomminae</taxon>
        <taxon>Amblyomma</taxon>
    </lineage>
</organism>
<evidence type="ECO:0000313" key="2">
    <source>
        <dbReference type="Proteomes" id="UP001321473"/>
    </source>
</evidence>
<dbReference type="PANTHER" id="PTHR47695:SF3">
    <property type="entry name" value="PID DOMAIN-CONTAINING PROTEIN"/>
    <property type="match status" value="1"/>
</dbReference>
<dbReference type="EMBL" id="JARKHS020017411">
    <property type="protein sequence ID" value="KAK8772999.1"/>
    <property type="molecule type" value="Genomic_DNA"/>
</dbReference>
<comment type="caution">
    <text evidence="1">The sequence shown here is derived from an EMBL/GenBank/DDBJ whole genome shotgun (WGS) entry which is preliminary data.</text>
</comment>
<dbReference type="PANTHER" id="PTHR47695">
    <property type="entry name" value="PID DOMAIN-CONTAINING PROTEIN"/>
    <property type="match status" value="1"/>
</dbReference>
<dbReference type="GO" id="GO:0005737">
    <property type="term" value="C:cytoplasm"/>
    <property type="evidence" value="ECO:0007669"/>
    <property type="project" value="TreeGrafter"/>
</dbReference>
<dbReference type="InterPro" id="IPR011993">
    <property type="entry name" value="PH-like_dom_sf"/>
</dbReference>
<evidence type="ECO:0000313" key="1">
    <source>
        <dbReference type="EMBL" id="KAK8772999.1"/>
    </source>
</evidence>
<dbReference type="Gene3D" id="2.30.29.30">
    <property type="entry name" value="Pleckstrin-homology domain (PH domain)/Phosphotyrosine-binding domain (PTB)"/>
    <property type="match status" value="1"/>
</dbReference>
<proteinExistence type="predicted"/>